<organism evidence="2 3">
    <name type="scientific">Urochloa decumbens</name>
    <dbReference type="NCBI Taxonomy" id="240449"/>
    <lineage>
        <taxon>Eukaryota</taxon>
        <taxon>Viridiplantae</taxon>
        <taxon>Streptophyta</taxon>
        <taxon>Embryophyta</taxon>
        <taxon>Tracheophyta</taxon>
        <taxon>Spermatophyta</taxon>
        <taxon>Magnoliopsida</taxon>
        <taxon>Liliopsida</taxon>
        <taxon>Poales</taxon>
        <taxon>Poaceae</taxon>
        <taxon>PACMAD clade</taxon>
        <taxon>Panicoideae</taxon>
        <taxon>Panicodae</taxon>
        <taxon>Paniceae</taxon>
        <taxon>Melinidinae</taxon>
        <taxon>Urochloa</taxon>
    </lineage>
</organism>
<reference evidence="2 3" key="2">
    <citation type="submission" date="2024-10" db="EMBL/GenBank/DDBJ databases">
        <authorList>
            <person name="Ryan C."/>
        </authorList>
    </citation>
    <scope>NUCLEOTIDE SEQUENCE [LARGE SCALE GENOMIC DNA]</scope>
</reference>
<dbReference type="SUPFAM" id="SSF81383">
    <property type="entry name" value="F-box domain"/>
    <property type="match status" value="1"/>
</dbReference>
<keyword evidence="3" id="KW-1185">Reference proteome</keyword>
<evidence type="ECO:0000313" key="2">
    <source>
        <dbReference type="EMBL" id="CAL4948930.1"/>
    </source>
</evidence>
<dbReference type="InterPro" id="IPR036047">
    <property type="entry name" value="F-box-like_dom_sf"/>
</dbReference>
<dbReference type="Pfam" id="PF00646">
    <property type="entry name" value="F-box"/>
    <property type="match status" value="1"/>
</dbReference>
<dbReference type="Pfam" id="PF08387">
    <property type="entry name" value="FBD"/>
    <property type="match status" value="1"/>
</dbReference>
<evidence type="ECO:0000313" key="3">
    <source>
        <dbReference type="Proteomes" id="UP001497457"/>
    </source>
</evidence>
<dbReference type="PANTHER" id="PTHR32141">
    <property type="match status" value="1"/>
</dbReference>
<dbReference type="InterPro" id="IPR053781">
    <property type="entry name" value="F-box_AtFBL13-like"/>
</dbReference>
<evidence type="ECO:0000259" key="1">
    <source>
        <dbReference type="PROSITE" id="PS50181"/>
    </source>
</evidence>
<sequence length="445" mass="49484">MDLSEWRIASIKYVQSFHGEDRDTDRALKFAYESLLSGPPKPRKPATRDAPFAAAAAAWSRASRPPDDGVDRISSLPDGILRNVVSRLPVKDAARTAALASRWRGLWRSTPLVFSDAGLLPGCRADPLWRPGLQDTLGVINEISDVLAKHPGPFRCVHITCCYFDGDMNRKNLKAWLKLVVDKGELFLSLITMKDRDLAFLLDKSPVLEVLTIIASQTDVRLCLVSRSLRCLQLGMSSLGDIAVADAPRLERFFLLDTRRAGVNKFSRIKIANAPNMQMLGFWPPGQHELQIGSTIIGAGTKVSPSPIIPSVKILALQVRFEVRNEVKTVPSILNCFPNVETLHIQSAKVDKPTGKVNLNFWLETCPVECVQHVKKLVIHGFQGEKNEHAFIKFIAQRAQALEKMVIVLCGRENIELLLVASMTNRGRTQDMFISHTIQLARSPT</sequence>
<dbReference type="Pfam" id="PF24758">
    <property type="entry name" value="LRR_At5g56370"/>
    <property type="match status" value="1"/>
</dbReference>
<proteinExistence type="predicted"/>
<dbReference type="EMBL" id="OZ075127">
    <property type="protein sequence ID" value="CAL4948930.1"/>
    <property type="molecule type" value="Genomic_DNA"/>
</dbReference>
<dbReference type="InterPro" id="IPR001810">
    <property type="entry name" value="F-box_dom"/>
</dbReference>
<dbReference type="Proteomes" id="UP001497457">
    <property type="component" value="Chromosome 17b"/>
</dbReference>
<dbReference type="PANTHER" id="PTHR32141:SF181">
    <property type="entry name" value="F-BOX DOMAIN-CONTAINING PROTEIN"/>
    <property type="match status" value="1"/>
</dbReference>
<dbReference type="InterPro" id="IPR055302">
    <property type="entry name" value="F-box_dom-containing"/>
</dbReference>
<dbReference type="AlphaFoldDB" id="A0ABC8YW17"/>
<accession>A0ABC8YW17</accession>
<dbReference type="InterPro" id="IPR006566">
    <property type="entry name" value="FBD"/>
</dbReference>
<feature type="domain" description="F-box" evidence="1">
    <location>
        <begin position="70"/>
        <end position="117"/>
    </location>
</feature>
<reference evidence="3" key="1">
    <citation type="submission" date="2024-06" db="EMBL/GenBank/DDBJ databases">
        <authorList>
            <person name="Ryan C."/>
        </authorList>
    </citation>
    <scope>NUCLEOTIDE SEQUENCE [LARGE SCALE GENOMIC DNA]</scope>
</reference>
<dbReference type="InterPro" id="IPR055411">
    <property type="entry name" value="LRR_FXL15/At3g58940/PEG3-like"/>
</dbReference>
<gene>
    <name evidence="2" type="ORF">URODEC1_LOCUS37689</name>
</gene>
<dbReference type="PROSITE" id="PS50181">
    <property type="entry name" value="FBOX"/>
    <property type="match status" value="1"/>
</dbReference>
<name>A0ABC8YW17_9POAL</name>
<dbReference type="CDD" id="cd22160">
    <property type="entry name" value="F-box_AtFBL13-like"/>
    <property type="match status" value="1"/>
</dbReference>
<protein>
    <recommendedName>
        <fullName evidence="1">F-box domain-containing protein</fullName>
    </recommendedName>
</protein>